<dbReference type="KEGG" id="fax:FUAX_35010"/>
<evidence type="ECO:0000256" key="1">
    <source>
        <dbReference type="SAM" id="MobiDB-lite"/>
    </source>
</evidence>
<feature type="region of interest" description="Disordered" evidence="1">
    <location>
        <begin position="59"/>
        <end position="96"/>
    </location>
</feature>
<organism evidence="2 3">
    <name type="scientific">Fulvitalea axinellae</name>
    <dbReference type="NCBI Taxonomy" id="1182444"/>
    <lineage>
        <taxon>Bacteria</taxon>
        <taxon>Pseudomonadati</taxon>
        <taxon>Bacteroidota</taxon>
        <taxon>Cytophagia</taxon>
        <taxon>Cytophagales</taxon>
        <taxon>Persicobacteraceae</taxon>
        <taxon>Fulvitalea</taxon>
    </lineage>
</organism>
<evidence type="ECO:0000313" key="2">
    <source>
        <dbReference type="EMBL" id="BDD11069.1"/>
    </source>
</evidence>
<dbReference type="Proteomes" id="UP001348817">
    <property type="component" value="Chromosome"/>
</dbReference>
<keyword evidence="3" id="KW-1185">Reference proteome</keyword>
<dbReference type="EMBL" id="AP025314">
    <property type="protein sequence ID" value="BDD11069.1"/>
    <property type="molecule type" value="Genomic_DNA"/>
</dbReference>
<evidence type="ECO:0000313" key="3">
    <source>
        <dbReference type="Proteomes" id="UP001348817"/>
    </source>
</evidence>
<proteinExistence type="predicted"/>
<sequence>MTGQIDSPVAVAPQFPTYGGRANAQYQSDTTHGKAGVGVTLYLSASFVIKVAVTAHSKKIRDTKKEEAKGGSGETLRFRPLCQKDPFTPSRNIPLP</sequence>
<accession>A0AAU9CFV5</accession>
<gene>
    <name evidence="2" type="ORF">FUAX_35010</name>
</gene>
<protein>
    <submittedName>
        <fullName evidence="2">Uncharacterized protein</fullName>
    </submittedName>
</protein>
<name>A0AAU9CFV5_9BACT</name>
<reference evidence="2 3" key="1">
    <citation type="submission" date="2021-12" db="EMBL/GenBank/DDBJ databases">
        <title>Genome sequencing of bacteria with rrn-lacking chromosome and rrn-plasmid.</title>
        <authorList>
            <person name="Anda M."/>
            <person name="Iwasaki W."/>
        </authorList>
    </citation>
    <scope>NUCLEOTIDE SEQUENCE [LARGE SCALE GENOMIC DNA]</scope>
    <source>
        <strain evidence="2 3">DSM 100852</strain>
    </source>
</reference>
<dbReference type="AlphaFoldDB" id="A0AAU9CFV5"/>